<dbReference type="OrthoDB" id="48984at2"/>
<dbReference type="Proteomes" id="UP000199602">
    <property type="component" value="Unassembled WGS sequence"/>
</dbReference>
<proteinExistence type="predicted"/>
<accession>A0A1H0DP26</accession>
<dbReference type="STRING" id="206665.SAMN04488516_10592"/>
<reference evidence="1 2" key="1">
    <citation type="submission" date="2016-10" db="EMBL/GenBank/DDBJ databases">
        <authorList>
            <person name="de Groot N.N."/>
        </authorList>
    </citation>
    <scope>NUCLEOTIDE SEQUENCE [LARGE SCALE GENOMIC DNA]</scope>
    <source>
        <strain evidence="1 2">DSM 15269</strain>
    </source>
</reference>
<dbReference type="RefSeq" id="WP_092065167.1">
    <property type="nucleotide sequence ID" value="NZ_FNIN01000005.1"/>
</dbReference>
<evidence type="ECO:0000313" key="2">
    <source>
        <dbReference type="Proteomes" id="UP000199602"/>
    </source>
</evidence>
<evidence type="ECO:0000313" key="1">
    <source>
        <dbReference type="EMBL" id="SDN71786.1"/>
    </source>
</evidence>
<keyword evidence="2" id="KW-1185">Reference proteome</keyword>
<evidence type="ECO:0008006" key="3">
    <source>
        <dbReference type="Google" id="ProtNLM"/>
    </source>
</evidence>
<dbReference type="EMBL" id="FNIN01000005">
    <property type="protein sequence ID" value="SDN71786.1"/>
    <property type="molecule type" value="Genomic_DNA"/>
</dbReference>
<name>A0A1H0DP26_9BACT</name>
<organism evidence="1 2">
    <name type="scientific">Desulfonauticus submarinus</name>
    <dbReference type="NCBI Taxonomy" id="206665"/>
    <lineage>
        <taxon>Bacteria</taxon>
        <taxon>Pseudomonadati</taxon>
        <taxon>Thermodesulfobacteriota</taxon>
        <taxon>Desulfovibrionia</taxon>
        <taxon>Desulfovibrionales</taxon>
        <taxon>Desulfonauticaceae</taxon>
        <taxon>Desulfonauticus</taxon>
    </lineage>
</organism>
<sequence length="132" mass="15284">MSSKINLDKICAEFGMDLLNKNIADSLTFEKRKKKVKSFETEITKALGIIVEDGPFAFLIWLESQKDDPHIAMMSITKELLLKLKLIEDSNIDIEKKFLKLSEDLTKTLFVKTILEKMLIYARYKAKAMQHE</sequence>
<gene>
    <name evidence="1" type="ORF">SAMN04488516_10592</name>
</gene>
<dbReference type="AlphaFoldDB" id="A0A1H0DP26"/>
<protein>
    <recommendedName>
        <fullName evidence="3">CRISPR type III-B/RAMP module-associated protein Cmr5</fullName>
    </recommendedName>
</protein>